<evidence type="ECO:0000259" key="1">
    <source>
        <dbReference type="Pfam" id="PF01909"/>
    </source>
</evidence>
<evidence type="ECO:0000313" key="2">
    <source>
        <dbReference type="EMBL" id="SNT55396.1"/>
    </source>
</evidence>
<dbReference type="EMBL" id="FZOF01000039">
    <property type="protein sequence ID" value="SNT55396.1"/>
    <property type="molecule type" value="Genomic_DNA"/>
</dbReference>
<organism evidence="2 3">
    <name type="scientific">Actinacidiphila glaucinigra</name>
    <dbReference type="NCBI Taxonomy" id="235986"/>
    <lineage>
        <taxon>Bacteria</taxon>
        <taxon>Bacillati</taxon>
        <taxon>Actinomycetota</taxon>
        <taxon>Actinomycetes</taxon>
        <taxon>Kitasatosporales</taxon>
        <taxon>Streptomycetaceae</taxon>
        <taxon>Actinacidiphila</taxon>
    </lineage>
</organism>
<keyword evidence="2" id="KW-0808">Transferase</keyword>
<proteinExistence type="predicted"/>
<feature type="domain" description="Polymerase nucleotidyl transferase" evidence="1">
    <location>
        <begin position="22"/>
        <end position="48"/>
    </location>
</feature>
<reference evidence="2 3" key="1">
    <citation type="submission" date="2017-06" db="EMBL/GenBank/DDBJ databases">
        <authorList>
            <person name="Kim H.J."/>
            <person name="Triplett B.A."/>
        </authorList>
    </citation>
    <scope>NUCLEOTIDE SEQUENCE [LARGE SCALE GENOMIC DNA]</scope>
    <source>
        <strain evidence="2 3">CGMCC 4.1858</strain>
    </source>
</reference>
<dbReference type="InterPro" id="IPR043519">
    <property type="entry name" value="NT_sf"/>
</dbReference>
<protein>
    <submittedName>
        <fullName evidence="2">Nucleotidyltransferase domain-containing protein</fullName>
    </submittedName>
</protein>
<accession>A0A239NKI9</accession>
<dbReference type="GO" id="GO:0016779">
    <property type="term" value="F:nucleotidyltransferase activity"/>
    <property type="evidence" value="ECO:0007669"/>
    <property type="project" value="InterPro"/>
</dbReference>
<sequence length="247" mass="26408">MEDPLGAARALLAERFPDALAGFLGGSTARGEGTATSDLDVVVVLDPPAGCHAESLTWGSWPVELFVHTPESARAFMGWDRDRGSGTMAFMCARGVVLLDRDGTAARLRDTAERILAAGPPAVTDAARDHRRYSVTDLRDDLLGARDEEELLAVAAALLEGAAELLLAARGHWRGGGKWLPRRLREADPELAGLLLGGYRDLVRGGPREPFAAAVDAVLHTCGGPLWAGYRRTPDPRMLAELGLRPD</sequence>
<dbReference type="Gene3D" id="3.30.460.10">
    <property type="entry name" value="Beta Polymerase, domain 2"/>
    <property type="match status" value="1"/>
</dbReference>
<dbReference type="RefSeq" id="WP_089228902.1">
    <property type="nucleotide sequence ID" value="NZ_FZOF01000039.1"/>
</dbReference>
<dbReference type="Pfam" id="PF01909">
    <property type="entry name" value="NTP_transf_2"/>
    <property type="match status" value="1"/>
</dbReference>
<dbReference type="Proteomes" id="UP000198280">
    <property type="component" value="Unassembled WGS sequence"/>
</dbReference>
<keyword evidence="3" id="KW-1185">Reference proteome</keyword>
<dbReference type="OrthoDB" id="43980at2"/>
<dbReference type="InterPro" id="IPR002934">
    <property type="entry name" value="Polymerase_NTP_transf_dom"/>
</dbReference>
<evidence type="ECO:0000313" key="3">
    <source>
        <dbReference type="Proteomes" id="UP000198280"/>
    </source>
</evidence>
<dbReference type="SUPFAM" id="SSF81301">
    <property type="entry name" value="Nucleotidyltransferase"/>
    <property type="match status" value="1"/>
</dbReference>
<dbReference type="CDD" id="cd05403">
    <property type="entry name" value="NT_KNTase_like"/>
    <property type="match status" value="1"/>
</dbReference>
<name>A0A239NKI9_9ACTN</name>
<dbReference type="AlphaFoldDB" id="A0A239NKI9"/>
<gene>
    <name evidence="2" type="ORF">SAMN05216252_13935</name>
</gene>